<evidence type="ECO:0000256" key="1">
    <source>
        <dbReference type="ARBA" id="ARBA00004123"/>
    </source>
</evidence>
<dbReference type="Gene3D" id="1.10.1420.10">
    <property type="match status" value="2"/>
</dbReference>
<dbReference type="GO" id="GO:0005634">
    <property type="term" value="C:nucleus"/>
    <property type="evidence" value="ECO:0007669"/>
    <property type="project" value="UniProtKB-SubCell"/>
</dbReference>
<dbReference type="GO" id="GO:0006312">
    <property type="term" value="P:mitotic recombination"/>
    <property type="evidence" value="ECO:0007669"/>
    <property type="project" value="TreeGrafter"/>
</dbReference>
<dbReference type="GO" id="GO:0006298">
    <property type="term" value="P:mismatch repair"/>
    <property type="evidence" value="ECO:0007669"/>
    <property type="project" value="InterPro"/>
</dbReference>
<proteinExistence type="predicted"/>
<keyword evidence="5" id="KW-0234">DNA repair</keyword>
<dbReference type="Gene3D" id="3.40.50.300">
    <property type="entry name" value="P-loop containing nucleotide triphosphate hydrolases"/>
    <property type="match status" value="1"/>
</dbReference>
<keyword evidence="3" id="KW-0067">ATP-binding</keyword>
<evidence type="ECO:0000313" key="8">
    <source>
        <dbReference type="EMBL" id="KAK9143420.1"/>
    </source>
</evidence>
<dbReference type="Proteomes" id="UP001420932">
    <property type="component" value="Unassembled WGS sequence"/>
</dbReference>
<dbReference type="GO" id="GO:0030983">
    <property type="term" value="F:mismatched DNA binding"/>
    <property type="evidence" value="ECO:0007669"/>
    <property type="project" value="InterPro"/>
</dbReference>
<keyword evidence="2" id="KW-0547">Nucleotide-binding</keyword>
<comment type="subcellular location">
    <subcellularLocation>
        <location evidence="1">Nucleus</location>
    </subcellularLocation>
</comment>
<dbReference type="Pfam" id="PF05190">
    <property type="entry name" value="MutS_IV"/>
    <property type="match status" value="1"/>
</dbReference>
<reference evidence="8 9" key="1">
    <citation type="submission" date="2024-01" db="EMBL/GenBank/DDBJ databases">
        <title>Genome assemblies of Stephania.</title>
        <authorList>
            <person name="Yang L."/>
        </authorList>
    </citation>
    <scope>NUCLEOTIDE SEQUENCE [LARGE SCALE GENOMIC DNA]</scope>
    <source>
        <strain evidence="8">YNDBR</strain>
        <tissue evidence="8">Leaf</tissue>
    </source>
</reference>
<dbReference type="InterPro" id="IPR027417">
    <property type="entry name" value="P-loop_NTPase"/>
</dbReference>
<dbReference type="InterPro" id="IPR036187">
    <property type="entry name" value="DNA_mismatch_repair_MutS_sf"/>
</dbReference>
<dbReference type="SUPFAM" id="SSF52540">
    <property type="entry name" value="P-loop containing nucleoside triphosphate hydrolases"/>
    <property type="match status" value="1"/>
</dbReference>
<keyword evidence="4" id="KW-0238">DNA-binding</keyword>
<evidence type="ECO:0000259" key="7">
    <source>
        <dbReference type="PROSITE" id="PS00486"/>
    </source>
</evidence>
<keyword evidence="9" id="KW-1185">Reference proteome</keyword>
<comment type="caution">
    <text evidence="8">The sequence shown here is derived from an EMBL/GenBank/DDBJ whole genome shotgun (WGS) entry which is preliminary data.</text>
</comment>
<dbReference type="SMART" id="SM00533">
    <property type="entry name" value="MUTSd"/>
    <property type="match status" value="1"/>
</dbReference>
<evidence type="ECO:0000256" key="2">
    <source>
        <dbReference type="ARBA" id="ARBA00022741"/>
    </source>
</evidence>
<sequence length="635" mass="69870">MRLDAVSEIADSMGPCTSWNVGEDDNDGCASIINPELHHVLSSVFTTLGRSPDIQRGITRIFHKTATAAEFIQIMQAILFAAKQLQQLQVEDKSIAGNTQENIVHSALLRRMILAASSPTVVAHAVKLLSFLSKDAADQGDLQSLFSDGQFAEVDSARTCVRLVNTKLDSLISLYRKLLGVRNLEFLSVSGVTHLIELPTDRKAPPDWIIVNSTKKTIRYHPREVLESLDKLLLAQEELSIACRSCWSKFLEGFGNYYAEFLTAVQALAALDCLHSLAILSRNKNYVRPVFSDEDEPVQMHIQSGRHPVLESMLQDNFVPNDTYLSANGEYCQIITGPNMGGKSCYIRQVALIALMGQVGSFVPANSAKLQVLDGIHTRMGASDSIQQGKSTFLEEMSETSNILHNSTSCSLVIIDELGRGTSTHDGVAIAYAALHHLLEHKRCMILFVTHYPKVLDIKYRFPGSVGAYHVSYLTSQNPLEITDFELDHDTEHADHTDVTFLYKLVRGMTDKSFGLNVARLAQLPSKCIARAATMSMKLEELISARAANKLVQLQNLRRGHESFNCPNLGGGSLVEAAEGIGKLRDSCCELFQMLNAALIHADATPKTFQSLKRAGSLAAEILEGHSSFLQRDGI</sequence>
<dbReference type="Pfam" id="PF00488">
    <property type="entry name" value="MutS_V"/>
    <property type="match status" value="1"/>
</dbReference>
<evidence type="ECO:0000256" key="6">
    <source>
        <dbReference type="ARBA" id="ARBA00023242"/>
    </source>
</evidence>
<feature type="domain" description="DNA mismatch repair proteins mutS family" evidence="7">
    <location>
        <begin position="411"/>
        <end position="427"/>
    </location>
</feature>
<evidence type="ECO:0000313" key="9">
    <source>
        <dbReference type="Proteomes" id="UP001420932"/>
    </source>
</evidence>
<dbReference type="InterPro" id="IPR045076">
    <property type="entry name" value="MutS"/>
</dbReference>
<dbReference type="SMART" id="SM00534">
    <property type="entry name" value="MUTSac"/>
    <property type="match status" value="1"/>
</dbReference>
<dbReference type="Pfam" id="PF05192">
    <property type="entry name" value="MutS_III"/>
    <property type="match status" value="1"/>
</dbReference>
<evidence type="ECO:0000256" key="5">
    <source>
        <dbReference type="ARBA" id="ARBA00023204"/>
    </source>
</evidence>
<dbReference type="InterPro" id="IPR007861">
    <property type="entry name" value="DNA_mismatch_repair_MutS_clamp"/>
</dbReference>
<dbReference type="GO" id="GO:0140664">
    <property type="term" value="F:ATP-dependent DNA damage sensor activity"/>
    <property type="evidence" value="ECO:0007669"/>
    <property type="project" value="InterPro"/>
</dbReference>
<dbReference type="SUPFAM" id="SSF48334">
    <property type="entry name" value="DNA repair protein MutS, domain III"/>
    <property type="match status" value="1"/>
</dbReference>
<evidence type="ECO:0000256" key="4">
    <source>
        <dbReference type="ARBA" id="ARBA00023125"/>
    </source>
</evidence>
<name>A0AAP0K170_9MAGN</name>
<accession>A0AAP0K170</accession>
<dbReference type="PIRSF" id="PIRSF037677">
    <property type="entry name" value="DNA_mis_repair_Msh6"/>
    <property type="match status" value="1"/>
</dbReference>
<organism evidence="8 9">
    <name type="scientific">Stephania yunnanensis</name>
    <dbReference type="NCBI Taxonomy" id="152371"/>
    <lineage>
        <taxon>Eukaryota</taxon>
        <taxon>Viridiplantae</taxon>
        <taxon>Streptophyta</taxon>
        <taxon>Embryophyta</taxon>
        <taxon>Tracheophyta</taxon>
        <taxon>Spermatophyta</taxon>
        <taxon>Magnoliopsida</taxon>
        <taxon>Ranunculales</taxon>
        <taxon>Menispermaceae</taxon>
        <taxon>Menispermoideae</taxon>
        <taxon>Cissampelideae</taxon>
        <taxon>Stephania</taxon>
    </lineage>
</organism>
<dbReference type="EMBL" id="JBBNAF010000005">
    <property type="protein sequence ID" value="KAK9143420.1"/>
    <property type="molecule type" value="Genomic_DNA"/>
</dbReference>
<gene>
    <name evidence="8" type="ORF">Syun_012820</name>
</gene>
<dbReference type="AlphaFoldDB" id="A0AAP0K170"/>
<keyword evidence="6" id="KW-0539">Nucleus</keyword>
<keyword evidence="5" id="KW-0227">DNA damage</keyword>
<protein>
    <recommendedName>
        <fullName evidence="7">DNA mismatch repair proteins mutS family domain-containing protein</fullName>
    </recommendedName>
</protein>
<dbReference type="FunFam" id="3.40.50.300:FF:002130">
    <property type="entry name" value="DNA mismatch repair protein MSH3"/>
    <property type="match status" value="1"/>
</dbReference>
<dbReference type="PROSITE" id="PS00486">
    <property type="entry name" value="DNA_MISMATCH_REPAIR_2"/>
    <property type="match status" value="1"/>
</dbReference>
<dbReference type="InterPro" id="IPR007696">
    <property type="entry name" value="DNA_mismatch_repair_MutS_core"/>
</dbReference>
<dbReference type="InterPro" id="IPR000432">
    <property type="entry name" value="DNA_mismatch_repair_MutS_C"/>
</dbReference>
<evidence type="ECO:0000256" key="3">
    <source>
        <dbReference type="ARBA" id="ARBA00022840"/>
    </source>
</evidence>
<dbReference type="InterPro" id="IPR017261">
    <property type="entry name" value="DNA_mismatch_repair_MutS/MSH"/>
</dbReference>
<dbReference type="PANTHER" id="PTHR11361:SF122">
    <property type="entry name" value="DNA MISMATCH REPAIR PROTEIN MSH3"/>
    <property type="match status" value="1"/>
</dbReference>
<dbReference type="GO" id="GO:0005524">
    <property type="term" value="F:ATP binding"/>
    <property type="evidence" value="ECO:0007669"/>
    <property type="project" value="UniProtKB-KW"/>
</dbReference>
<dbReference type="PANTHER" id="PTHR11361">
    <property type="entry name" value="DNA MISMATCH REPAIR PROTEIN MUTS FAMILY MEMBER"/>
    <property type="match status" value="1"/>
</dbReference>